<evidence type="ECO:0000256" key="2">
    <source>
        <dbReference type="ARBA" id="ARBA00022679"/>
    </source>
</evidence>
<dbReference type="AlphaFoldDB" id="A0A5Q0GWF6"/>
<dbReference type="KEGG" id="ssyi:EKG83_12960"/>
<sequence length="270" mass="28237">MPDVVNTHQAEAWNGDEGTHWADHHDRYDALNSGYNDTLLTAAGIGPTDRVLDVGCGNGQLTRLAARRAGRALGVDLSAPMLARARALATGEGVPNVEFEQGDAQVFPFPPAGFDVALSRFGVMFFADPVRAFANVRAALREDGRLAFLSLRGLGDLADVLAALDGGGPQPGPAGPLSLSDPDVVRRVLGGAGFRDVTTTPVDAPQVWGGDVADATAFLMAWGPVRYALRDADQAGRDRVERAVADALAPHATPGGVRLRGEALLVTARA</sequence>
<evidence type="ECO:0000256" key="1">
    <source>
        <dbReference type="ARBA" id="ARBA00022603"/>
    </source>
</evidence>
<keyword evidence="5" id="KW-1185">Reference proteome</keyword>
<dbReference type="EMBL" id="CP034550">
    <property type="protein sequence ID" value="QFZ18271.1"/>
    <property type="molecule type" value="Genomic_DNA"/>
</dbReference>
<gene>
    <name evidence="4" type="ORF">EKG83_12960</name>
</gene>
<dbReference type="PANTHER" id="PTHR43861:SF1">
    <property type="entry name" value="TRANS-ACONITATE 2-METHYLTRANSFERASE"/>
    <property type="match status" value="1"/>
</dbReference>
<reference evidence="5" key="1">
    <citation type="journal article" date="2021" name="Curr. Microbiol.">
        <title>Complete genome of nocamycin-producing strain Saccharothrix syringae NRRL B-16468 reveals the biosynthetic potential for secondary metabolites.</title>
        <authorList>
            <person name="Mo X."/>
            <person name="Yang S."/>
        </authorList>
    </citation>
    <scope>NUCLEOTIDE SEQUENCE [LARGE SCALE GENOMIC DNA]</scope>
    <source>
        <strain evidence="5">ATCC 51364 / DSM 43886 / JCM 6844 / KCTC 9398 / NBRC 14523 / NRRL B-16468 / INA 2240</strain>
    </source>
</reference>
<evidence type="ECO:0000313" key="5">
    <source>
        <dbReference type="Proteomes" id="UP000325787"/>
    </source>
</evidence>
<keyword evidence="2 4" id="KW-0808">Transferase</keyword>
<organism evidence="4 5">
    <name type="scientific">Saccharothrix syringae</name>
    <name type="common">Nocardiopsis syringae</name>
    <dbReference type="NCBI Taxonomy" id="103733"/>
    <lineage>
        <taxon>Bacteria</taxon>
        <taxon>Bacillati</taxon>
        <taxon>Actinomycetota</taxon>
        <taxon>Actinomycetes</taxon>
        <taxon>Pseudonocardiales</taxon>
        <taxon>Pseudonocardiaceae</taxon>
        <taxon>Saccharothrix</taxon>
    </lineage>
</organism>
<dbReference type="InterPro" id="IPR029063">
    <property type="entry name" value="SAM-dependent_MTases_sf"/>
</dbReference>
<keyword evidence="1 4" id="KW-0489">Methyltransferase</keyword>
<dbReference type="Proteomes" id="UP000325787">
    <property type="component" value="Chromosome"/>
</dbReference>
<proteinExistence type="predicted"/>
<name>A0A5Q0GWF6_SACSY</name>
<protein>
    <submittedName>
        <fullName evidence="4">SAM-dependent methyltransferase</fullName>
    </submittedName>
</protein>
<dbReference type="PANTHER" id="PTHR43861">
    <property type="entry name" value="TRANS-ACONITATE 2-METHYLTRANSFERASE-RELATED"/>
    <property type="match status" value="1"/>
</dbReference>
<dbReference type="InterPro" id="IPR041698">
    <property type="entry name" value="Methyltransf_25"/>
</dbReference>
<accession>A0A5Q0GWF6</accession>
<dbReference type="CDD" id="cd02440">
    <property type="entry name" value="AdoMet_MTases"/>
    <property type="match status" value="1"/>
</dbReference>
<dbReference type="Pfam" id="PF13649">
    <property type="entry name" value="Methyltransf_25"/>
    <property type="match status" value="1"/>
</dbReference>
<dbReference type="RefSeq" id="WP_033430776.1">
    <property type="nucleotide sequence ID" value="NZ_CP034550.1"/>
</dbReference>
<dbReference type="GO" id="GO:0008168">
    <property type="term" value="F:methyltransferase activity"/>
    <property type="evidence" value="ECO:0007669"/>
    <property type="project" value="UniProtKB-KW"/>
</dbReference>
<dbReference type="GO" id="GO:0032259">
    <property type="term" value="P:methylation"/>
    <property type="evidence" value="ECO:0007669"/>
    <property type="project" value="UniProtKB-KW"/>
</dbReference>
<feature type="domain" description="Methyltransferase" evidence="3">
    <location>
        <begin position="51"/>
        <end position="144"/>
    </location>
</feature>
<evidence type="ECO:0000313" key="4">
    <source>
        <dbReference type="EMBL" id="QFZ18271.1"/>
    </source>
</evidence>
<evidence type="ECO:0000259" key="3">
    <source>
        <dbReference type="Pfam" id="PF13649"/>
    </source>
</evidence>
<dbReference type="Gene3D" id="3.40.50.150">
    <property type="entry name" value="Vaccinia Virus protein VP39"/>
    <property type="match status" value="1"/>
</dbReference>
<dbReference type="OrthoDB" id="9777638at2"/>
<dbReference type="SUPFAM" id="SSF53335">
    <property type="entry name" value="S-adenosyl-L-methionine-dependent methyltransferases"/>
    <property type="match status" value="1"/>
</dbReference>